<proteinExistence type="predicted"/>
<dbReference type="Gene3D" id="3.30.460.10">
    <property type="entry name" value="Beta Polymerase, domain 2"/>
    <property type="match status" value="1"/>
</dbReference>
<name>A0A0M0LKV5_9BACL</name>
<dbReference type="GeneID" id="301135140"/>
<evidence type="ECO:0000313" key="1">
    <source>
        <dbReference type="EMBL" id="KOO51517.1"/>
    </source>
</evidence>
<gene>
    <name evidence="1" type="ORF">AMD00_03330</name>
</gene>
<dbReference type="InterPro" id="IPR043519">
    <property type="entry name" value="NT_sf"/>
</dbReference>
<dbReference type="STRING" id="263475.AMD00_03330"/>
<dbReference type="PATRIC" id="fig|263475.3.peg.1032"/>
<dbReference type="CDD" id="cd05403">
    <property type="entry name" value="NT_KNTase_like"/>
    <property type="match status" value="1"/>
</dbReference>
<protein>
    <submittedName>
        <fullName evidence="1">Nucleotidyltransferase</fullName>
    </submittedName>
</protein>
<dbReference type="Proteomes" id="UP000036867">
    <property type="component" value="Unassembled WGS sequence"/>
</dbReference>
<comment type="caution">
    <text evidence="1">The sequence shown here is derived from an EMBL/GenBank/DDBJ whole genome shotgun (WGS) entry which is preliminary data.</text>
</comment>
<dbReference type="OrthoDB" id="43980at2"/>
<keyword evidence="1" id="KW-0808">Transferase</keyword>
<dbReference type="AlphaFoldDB" id="A0A0M0LKV5"/>
<accession>A0A0M0LKV5</accession>
<reference evidence="2" key="1">
    <citation type="submission" date="2015-08" db="EMBL/GenBank/DDBJ databases">
        <title>Fjat-10028 dsm 16317.</title>
        <authorList>
            <person name="Liu B."/>
            <person name="Wang J."/>
            <person name="Zhu Y."/>
            <person name="Liu G."/>
            <person name="Chen Q."/>
            <person name="Chen Z."/>
            <person name="Lan J."/>
            <person name="Che J."/>
            <person name="Ge C."/>
            <person name="Shi H."/>
            <person name="Pan Z."/>
            <person name="Liu X."/>
        </authorList>
    </citation>
    <scope>NUCLEOTIDE SEQUENCE [LARGE SCALE GENOMIC DNA]</scope>
    <source>
        <strain evidence="2">DSM 16317</strain>
    </source>
</reference>
<dbReference type="RefSeq" id="WP_053415658.1">
    <property type="nucleotide sequence ID" value="NZ_LILB01000001.1"/>
</dbReference>
<dbReference type="SUPFAM" id="SSF81301">
    <property type="entry name" value="Nucleotidyltransferase"/>
    <property type="match status" value="1"/>
</dbReference>
<keyword evidence="2" id="KW-1185">Reference proteome</keyword>
<organism evidence="1 2">
    <name type="scientific">Viridibacillus arvi</name>
    <dbReference type="NCBI Taxonomy" id="263475"/>
    <lineage>
        <taxon>Bacteria</taxon>
        <taxon>Bacillati</taxon>
        <taxon>Bacillota</taxon>
        <taxon>Bacilli</taxon>
        <taxon>Bacillales</taxon>
        <taxon>Caryophanaceae</taxon>
        <taxon>Viridibacillus</taxon>
    </lineage>
</organism>
<sequence>MGDLKKLSPIAAAHQFINKYFPNCQGAVLAGSVVRGEGTDTSDLDIVVFDSSLNSSYRESLIEFDWPIEVFVHNLTSYKYFFELDYRDAKPSMQRMLWEGIILKDEEIIQPIKREAKEILDKGPERWSEEIITTKRYFITDVLDDFIGCKNRAEEIFIANALAELIHEFVLRTNDQWIGSSKWIIRALKNYDEKFTEVFVDAFDTYYKTAEKSKVIHLSEMVIEPFGGRLFEGFSMGKAK</sequence>
<evidence type="ECO:0000313" key="2">
    <source>
        <dbReference type="Proteomes" id="UP000036867"/>
    </source>
</evidence>
<dbReference type="GO" id="GO:0016740">
    <property type="term" value="F:transferase activity"/>
    <property type="evidence" value="ECO:0007669"/>
    <property type="project" value="UniProtKB-KW"/>
</dbReference>
<dbReference type="EMBL" id="LILB01000001">
    <property type="protein sequence ID" value="KOO51517.1"/>
    <property type="molecule type" value="Genomic_DNA"/>
</dbReference>